<protein>
    <submittedName>
        <fullName evidence="12">Solute:Na+ symporter, SSS family</fullName>
    </submittedName>
</protein>
<feature type="transmembrane region" description="Helical" evidence="11">
    <location>
        <begin position="264"/>
        <end position="288"/>
    </location>
</feature>
<gene>
    <name evidence="12" type="ORF">GA0061071_109127</name>
</gene>
<feature type="transmembrane region" description="Helical" evidence="11">
    <location>
        <begin position="42"/>
        <end position="60"/>
    </location>
</feature>
<keyword evidence="13" id="KW-1185">Reference proteome</keyword>
<feature type="transmembrane region" description="Helical" evidence="11">
    <location>
        <begin position="230"/>
        <end position="252"/>
    </location>
</feature>
<feature type="transmembrane region" description="Helical" evidence="11">
    <location>
        <begin position="153"/>
        <end position="175"/>
    </location>
</feature>
<evidence type="ECO:0000256" key="9">
    <source>
        <dbReference type="ARBA" id="ARBA00023201"/>
    </source>
</evidence>
<evidence type="ECO:0000256" key="8">
    <source>
        <dbReference type="ARBA" id="ARBA00023136"/>
    </source>
</evidence>
<dbReference type="GO" id="GO:0005886">
    <property type="term" value="C:plasma membrane"/>
    <property type="evidence" value="ECO:0007669"/>
    <property type="project" value="TreeGrafter"/>
</dbReference>
<dbReference type="InterPro" id="IPR038377">
    <property type="entry name" value="Na/Glc_symporter_sf"/>
</dbReference>
<keyword evidence="9" id="KW-0739">Sodium transport</keyword>
<evidence type="ECO:0000256" key="7">
    <source>
        <dbReference type="ARBA" id="ARBA00023053"/>
    </source>
</evidence>
<proteinExistence type="inferred from homology"/>
<evidence type="ECO:0000256" key="3">
    <source>
        <dbReference type="ARBA" id="ARBA00022448"/>
    </source>
</evidence>
<sequence>MNTFTSQDTLIIVGIVVAYILFTTWLTFRLRSKNSGDFMEGSRAMPAFIVGILLMSEYIGAKSTVGTAQAAFEDGFAASWSVIGAAIGFPLFGLLLVKRIYNTGKITISGAIAEKYGNSTKNIISIIMIYALLLVNVGNYVSGAAAISTVLKVNLPIAAFITAIVSTFYFAFGGMKGVAWVTLLHSALKYFGILAIMGFALSKTGGFTPMIENMPKYYWTWDGNFGASTIFAWLIGTIGSIFCTQFVIQAICSTKDVQSAKRSTWVAFFFCLPIALAIAVIGVAAKYLHPEINSLYAMPIFLQDMNPWVAGLVTTSLVASIFVSVSTVALAIASLVVKDFYVPYRKPTQEQEFKATRWLSLLIGFLPLIFVLFVPEVLKLSFFTRAIRLSISVVAVIAFYAPFFKSTRGANAGLIGACVVTSIWYLLGDPFGINNMYVALITPAVIMVLDRLIPNKAVPKAVSNAHTPVRNNGV</sequence>
<keyword evidence="8 11" id="KW-0472">Membrane</keyword>
<evidence type="ECO:0000256" key="11">
    <source>
        <dbReference type="SAM" id="Phobius"/>
    </source>
</evidence>
<evidence type="ECO:0000256" key="5">
    <source>
        <dbReference type="ARBA" id="ARBA00022847"/>
    </source>
</evidence>
<feature type="transmembrane region" description="Helical" evidence="11">
    <location>
        <begin position="386"/>
        <end position="403"/>
    </location>
</feature>
<organism evidence="12 13">
    <name type="scientific">Kosakonia oryzendophytica</name>
    <dbReference type="NCBI Taxonomy" id="1005665"/>
    <lineage>
        <taxon>Bacteria</taxon>
        <taxon>Pseudomonadati</taxon>
        <taxon>Pseudomonadota</taxon>
        <taxon>Gammaproteobacteria</taxon>
        <taxon>Enterobacterales</taxon>
        <taxon>Enterobacteriaceae</taxon>
        <taxon>Kosakonia</taxon>
    </lineage>
</organism>
<feature type="transmembrane region" description="Helical" evidence="11">
    <location>
        <begin position="12"/>
        <end position="30"/>
    </location>
</feature>
<dbReference type="Pfam" id="PF00474">
    <property type="entry name" value="SSF"/>
    <property type="match status" value="1"/>
</dbReference>
<feature type="transmembrane region" description="Helical" evidence="11">
    <location>
        <begin position="308"/>
        <end position="337"/>
    </location>
</feature>
<evidence type="ECO:0000313" key="13">
    <source>
        <dbReference type="Proteomes" id="UP000198975"/>
    </source>
</evidence>
<accession>A0A1C4CYI4</accession>
<dbReference type="Proteomes" id="UP000198975">
    <property type="component" value="Unassembled WGS sequence"/>
</dbReference>
<keyword evidence="3" id="KW-0813">Transport</keyword>
<dbReference type="PROSITE" id="PS50283">
    <property type="entry name" value="NA_SOLUT_SYMP_3"/>
    <property type="match status" value="1"/>
</dbReference>
<evidence type="ECO:0000256" key="1">
    <source>
        <dbReference type="ARBA" id="ARBA00004141"/>
    </source>
</evidence>
<dbReference type="OrthoDB" id="3651542at2"/>
<comment type="subcellular location">
    <subcellularLocation>
        <location evidence="1">Membrane</location>
        <topology evidence="1">Multi-pass membrane protein</topology>
    </subcellularLocation>
</comment>
<name>A0A1C4CYI4_9ENTR</name>
<feature type="transmembrane region" description="Helical" evidence="11">
    <location>
        <begin position="410"/>
        <end position="427"/>
    </location>
</feature>
<feature type="transmembrane region" description="Helical" evidence="11">
    <location>
        <begin position="187"/>
        <end position="210"/>
    </location>
</feature>
<evidence type="ECO:0000256" key="10">
    <source>
        <dbReference type="RuleBase" id="RU362091"/>
    </source>
</evidence>
<reference evidence="13" key="1">
    <citation type="submission" date="2016-08" db="EMBL/GenBank/DDBJ databases">
        <authorList>
            <person name="Varghese N."/>
            <person name="Submissions Spin"/>
        </authorList>
    </citation>
    <scope>NUCLEOTIDE SEQUENCE [LARGE SCALE GENOMIC DNA]</scope>
    <source>
        <strain evidence="13">REICA_082</strain>
    </source>
</reference>
<evidence type="ECO:0000256" key="2">
    <source>
        <dbReference type="ARBA" id="ARBA00006434"/>
    </source>
</evidence>
<keyword evidence="6 11" id="KW-1133">Transmembrane helix</keyword>
<dbReference type="InterPro" id="IPR001734">
    <property type="entry name" value="Na/solute_symporter"/>
</dbReference>
<evidence type="ECO:0000256" key="6">
    <source>
        <dbReference type="ARBA" id="ARBA00022989"/>
    </source>
</evidence>
<dbReference type="PANTHER" id="PTHR48086">
    <property type="entry name" value="SODIUM/PROLINE SYMPORTER-RELATED"/>
    <property type="match status" value="1"/>
</dbReference>
<keyword evidence="7" id="KW-0915">Sodium</keyword>
<keyword evidence="9" id="KW-0406">Ion transport</keyword>
<evidence type="ECO:0000313" key="12">
    <source>
        <dbReference type="EMBL" id="SCC24254.1"/>
    </source>
</evidence>
<dbReference type="CDD" id="cd10322">
    <property type="entry name" value="SLC5sbd"/>
    <property type="match status" value="1"/>
</dbReference>
<dbReference type="Gene3D" id="1.20.1730.10">
    <property type="entry name" value="Sodium/glucose cotransporter"/>
    <property type="match status" value="1"/>
</dbReference>
<feature type="transmembrane region" description="Helical" evidence="11">
    <location>
        <begin position="122"/>
        <end position="141"/>
    </location>
</feature>
<dbReference type="EMBL" id="FMAY01000009">
    <property type="protein sequence ID" value="SCC24254.1"/>
    <property type="molecule type" value="Genomic_DNA"/>
</dbReference>
<dbReference type="GO" id="GO:0015293">
    <property type="term" value="F:symporter activity"/>
    <property type="evidence" value="ECO:0007669"/>
    <property type="project" value="UniProtKB-KW"/>
</dbReference>
<dbReference type="AlphaFoldDB" id="A0A1C4CYI4"/>
<feature type="transmembrane region" description="Helical" evidence="11">
    <location>
        <begin position="358"/>
        <end position="374"/>
    </location>
</feature>
<dbReference type="RefSeq" id="WP_061495649.1">
    <property type="nucleotide sequence ID" value="NZ_CP115659.1"/>
</dbReference>
<keyword evidence="5" id="KW-0769">Symport</keyword>
<dbReference type="InterPro" id="IPR050277">
    <property type="entry name" value="Sodium:Solute_Symporter"/>
</dbReference>
<comment type="similarity">
    <text evidence="2 10">Belongs to the sodium:solute symporter (SSF) (TC 2.A.21) family.</text>
</comment>
<dbReference type="PANTHER" id="PTHR48086:SF7">
    <property type="entry name" value="SODIUM-SOLUTE SYMPORTER-RELATED"/>
    <property type="match status" value="1"/>
</dbReference>
<keyword evidence="4 11" id="KW-0812">Transmembrane</keyword>
<feature type="transmembrane region" description="Helical" evidence="11">
    <location>
        <begin position="80"/>
        <end position="101"/>
    </location>
</feature>
<dbReference type="GO" id="GO:0006814">
    <property type="term" value="P:sodium ion transport"/>
    <property type="evidence" value="ECO:0007669"/>
    <property type="project" value="UniProtKB-KW"/>
</dbReference>
<evidence type="ECO:0000256" key="4">
    <source>
        <dbReference type="ARBA" id="ARBA00022692"/>
    </source>
</evidence>